<comment type="caution">
    <text evidence="1">The sequence shown here is derived from an EMBL/GenBank/DDBJ whole genome shotgun (WGS) entry which is preliminary data.</text>
</comment>
<keyword evidence="2" id="KW-1185">Reference proteome</keyword>
<evidence type="ECO:0000313" key="1">
    <source>
        <dbReference type="EMBL" id="KAJ3605837.1"/>
    </source>
</evidence>
<dbReference type="EMBL" id="JANIIK010000043">
    <property type="protein sequence ID" value="KAJ3605837.1"/>
    <property type="molecule type" value="Genomic_DNA"/>
</dbReference>
<sequence>MRGFGMGGQQFRQFFSAGARNSLLGPVPMGMTMKSPLMGFPGARHYHPHQRFYNNNNASSSTTRGRTIVPRTLAFGRPSAAACPLPVTTVCRLFGPLET</sequence>
<evidence type="ECO:0000313" key="2">
    <source>
        <dbReference type="Proteomes" id="UP001148018"/>
    </source>
</evidence>
<proteinExistence type="predicted"/>
<organism evidence="1 2">
    <name type="scientific">Muraenolepis orangiensis</name>
    <name type="common">Patagonian moray cod</name>
    <dbReference type="NCBI Taxonomy" id="630683"/>
    <lineage>
        <taxon>Eukaryota</taxon>
        <taxon>Metazoa</taxon>
        <taxon>Chordata</taxon>
        <taxon>Craniata</taxon>
        <taxon>Vertebrata</taxon>
        <taxon>Euteleostomi</taxon>
        <taxon>Actinopterygii</taxon>
        <taxon>Neopterygii</taxon>
        <taxon>Teleostei</taxon>
        <taxon>Neoteleostei</taxon>
        <taxon>Acanthomorphata</taxon>
        <taxon>Zeiogadaria</taxon>
        <taxon>Gadariae</taxon>
        <taxon>Gadiformes</taxon>
        <taxon>Muraenolepidoidei</taxon>
        <taxon>Muraenolepididae</taxon>
        <taxon>Muraenolepis</taxon>
    </lineage>
</organism>
<dbReference type="AlphaFoldDB" id="A0A9Q0EJU8"/>
<reference evidence="1" key="1">
    <citation type="submission" date="2022-07" db="EMBL/GenBank/DDBJ databases">
        <title>Chromosome-level genome of Muraenolepis orangiensis.</title>
        <authorList>
            <person name="Kim J."/>
        </authorList>
    </citation>
    <scope>NUCLEOTIDE SEQUENCE</scope>
    <source>
        <strain evidence="1">KU_S4_2022</strain>
        <tissue evidence="1">Muscle</tissue>
    </source>
</reference>
<protein>
    <submittedName>
        <fullName evidence="1">Uncharacterized protein</fullName>
    </submittedName>
</protein>
<accession>A0A9Q0EJU8</accession>
<gene>
    <name evidence="1" type="ORF">NHX12_027881</name>
</gene>
<dbReference type="OrthoDB" id="6378952at2759"/>
<name>A0A9Q0EJU8_9TELE</name>
<dbReference type="Proteomes" id="UP001148018">
    <property type="component" value="Unassembled WGS sequence"/>
</dbReference>